<sequence length="336" mass="38487">MAQYTLLTDDETAVALKISKSKLYKVCQKFDANLDDEWELNEGEHFEWITRGKIRHFYEQGAVAIAKYLEVTEGNGILNRLIEFFTHRQQRIRRALVLRKIAQETRSGSTAVVSDTLFFHRRSAISILGTNGKGINGAMDRIKKGGGGYEGAEILIANKDIAYIESDEYFSNTGILKLSKDMKKSNKNKSRQSWLEAVGDTIIDGVDYQYKLLMSQEQAITQAILNAKRLARNRCQVTGEVCGEGSQFDLHGHHIFCKSSRSDLATKIDNILVVKEEIHNSYHRWHTLRYQSQPCTPESFIEYLQDVHSYLIDKPKSQKRYLALIERLEQLQRDCG</sequence>
<evidence type="ECO:0000313" key="2">
    <source>
        <dbReference type="Proteomes" id="UP000001175"/>
    </source>
</evidence>
<evidence type="ECO:0000313" key="1">
    <source>
        <dbReference type="EMBL" id="BAD79985.1"/>
    </source>
</evidence>
<dbReference type="Proteomes" id="UP000001175">
    <property type="component" value="Chromosome"/>
</dbReference>
<dbReference type="GeneID" id="72431193"/>
<accession>A0A0H3KAU9</accession>
<organism evidence="1 2">
    <name type="scientific">Synechococcus sp. (strain ATCC 27144 / PCC 6301 / SAUG 1402/1)</name>
    <name type="common">Anacystis nidulans</name>
    <dbReference type="NCBI Taxonomy" id="269084"/>
    <lineage>
        <taxon>Bacteria</taxon>
        <taxon>Bacillati</taxon>
        <taxon>Cyanobacteriota</taxon>
        <taxon>Cyanophyceae</taxon>
        <taxon>Synechococcales</taxon>
        <taxon>Synechococcaceae</taxon>
        <taxon>Synechococcus</taxon>
    </lineage>
</organism>
<dbReference type="EMBL" id="AP008231">
    <property type="protein sequence ID" value="BAD79985.1"/>
    <property type="molecule type" value="Genomic_DNA"/>
</dbReference>
<dbReference type="KEGG" id="syc:syc1795_c"/>
<proteinExistence type="predicted"/>
<name>A0A0H3KAU9_SYNP6</name>
<gene>
    <name evidence="1" type="ordered locus">syc1795_c</name>
</gene>
<protein>
    <recommendedName>
        <fullName evidence="3">HNH nuclease domain-containing protein</fullName>
    </recommendedName>
</protein>
<dbReference type="AlphaFoldDB" id="A0A0H3KAU9"/>
<reference evidence="1 2" key="1">
    <citation type="journal article" date="2007" name="Photosyn. Res.">
        <title>Complete nucleotide sequence of the freshwater unicellular cyanobacterium Synechococcus elongatus PCC 6301 chromosome: gene content and organization.</title>
        <authorList>
            <person name="Sugita C."/>
            <person name="Ogata K."/>
            <person name="Shikata M."/>
            <person name="Jikuya H."/>
            <person name="Takano J."/>
            <person name="Furumichi M."/>
            <person name="Kanehisa M."/>
            <person name="Omata T."/>
            <person name="Sugiura M."/>
            <person name="Sugita M."/>
        </authorList>
    </citation>
    <scope>NUCLEOTIDE SEQUENCE [LARGE SCALE GENOMIC DNA]</scope>
    <source>
        <strain evidence="2">ATCC 27144 / PCC 6301 / SAUG 1402/1</strain>
    </source>
</reference>
<dbReference type="RefSeq" id="WP_011244105.1">
    <property type="nucleotide sequence ID" value="NC_006576.1"/>
</dbReference>
<dbReference type="eggNOG" id="COG1403">
    <property type="taxonomic scope" value="Bacteria"/>
</dbReference>
<evidence type="ECO:0008006" key="3">
    <source>
        <dbReference type="Google" id="ProtNLM"/>
    </source>
</evidence>